<keyword evidence="1 2" id="KW-0732">Signal</keyword>
<dbReference type="Pfam" id="PF13505">
    <property type="entry name" value="OMP_b-brl"/>
    <property type="match status" value="1"/>
</dbReference>
<feature type="signal peptide" evidence="2">
    <location>
        <begin position="1"/>
        <end position="24"/>
    </location>
</feature>
<dbReference type="AlphaFoldDB" id="A0A917EBG5"/>
<feature type="domain" description="Outer membrane protein beta-barrel" evidence="3">
    <location>
        <begin position="39"/>
        <end position="192"/>
    </location>
</feature>
<feature type="chain" id="PRO_5037548226" evidence="2">
    <location>
        <begin position="25"/>
        <end position="192"/>
    </location>
</feature>
<name>A0A917EBG5_9RHOB</name>
<accession>A0A917EBG5</accession>
<dbReference type="InterPro" id="IPR023614">
    <property type="entry name" value="Porin_dom_sf"/>
</dbReference>
<dbReference type="SUPFAM" id="SSF56925">
    <property type="entry name" value="OMPA-like"/>
    <property type="match status" value="1"/>
</dbReference>
<dbReference type="RefSeq" id="WP_188475814.1">
    <property type="nucleotide sequence ID" value="NZ_BMFJ01000001.1"/>
</dbReference>
<proteinExistence type="predicted"/>
<evidence type="ECO:0000256" key="1">
    <source>
        <dbReference type="ARBA" id="ARBA00022729"/>
    </source>
</evidence>
<dbReference type="Gene3D" id="2.40.160.10">
    <property type="entry name" value="Porin"/>
    <property type="match status" value="1"/>
</dbReference>
<dbReference type="EMBL" id="BMFJ01000001">
    <property type="protein sequence ID" value="GGE17173.1"/>
    <property type="molecule type" value="Genomic_DNA"/>
</dbReference>
<dbReference type="InterPro" id="IPR011250">
    <property type="entry name" value="OMP/PagP_B-barrel"/>
</dbReference>
<evidence type="ECO:0000256" key="2">
    <source>
        <dbReference type="SAM" id="SignalP"/>
    </source>
</evidence>
<evidence type="ECO:0000259" key="3">
    <source>
        <dbReference type="Pfam" id="PF13505"/>
    </source>
</evidence>
<evidence type="ECO:0000313" key="4">
    <source>
        <dbReference type="EMBL" id="GGE17173.1"/>
    </source>
</evidence>
<dbReference type="InterPro" id="IPR027385">
    <property type="entry name" value="Beta-barrel_OMP"/>
</dbReference>
<sequence length="192" mass="19776">MNRITTLIVGTALTVTVGAGAALAGSPTPAPADPVVPAPIAPMPVTGDWTGGYFGGSLAYGDWDLGAANGSGRNEGAFAGYDYDFGSYVAGGEVQYIGHDVVVGGAKLQDMWRVKGRLGYDAGKTLIYGTAGYASASTNAGDSDGYVAGVGVDYRFDNNITLGAEYLYNEFDNIGGNKLSGNTIEARIGYRF</sequence>
<organism evidence="4 5">
    <name type="scientific">Primorskyibacter flagellatus</name>
    <dbReference type="NCBI Taxonomy" id="1387277"/>
    <lineage>
        <taxon>Bacteria</taxon>
        <taxon>Pseudomonadati</taxon>
        <taxon>Pseudomonadota</taxon>
        <taxon>Alphaproteobacteria</taxon>
        <taxon>Rhodobacterales</taxon>
        <taxon>Roseobacteraceae</taxon>
        <taxon>Primorskyibacter</taxon>
    </lineage>
</organism>
<dbReference type="Proteomes" id="UP000612855">
    <property type="component" value="Unassembled WGS sequence"/>
</dbReference>
<comment type="caution">
    <text evidence="4">The sequence shown here is derived from an EMBL/GenBank/DDBJ whole genome shotgun (WGS) entry which is preliminary data.</text>
</comment>
<keyword evidence="5" id="KW-1185">Reference proteome</keyword>
<reference evidence="5" key="1">
    <citation type="journal article" date="2019" name="Int. J. Syst. Evol. Microbiol.">
        <title>The Global Catalogue of Microorganisms (GCM) 10K type strain sequencing project: providing services to taxonomists for standard genome sequencing and annotation.</title>
        <authorList>
            <consortium name="The Broad Institute Genomics Platform"/>
            <consortium name="The Broad Institute Genome Sequencing Center for Infectious Disease"/>
            <person name="Wu L."/>
            <person name="Ma J."/>
        </authorList>
    </citation>
    <scope>NUCLEOTIDE SEQUENCE [LARGE SCALE GENOMIC DNA]</scope>
    <source>
        <strain evidence="5">CGMCC 1.12664</strain>
    </source>
</reference>
<protein>
    <submittedName>
        <fullName evidence="4">Outer membrane protein</fullName>
    </submittedName>
</protein>
<gene>
    <name evidence="4" type="primary">ropB1</name>
    <name evidence="4" type="ORF">GCM10011360_02460</name>
</gene>
<evidence type="ECO:0000313" key="5">
    <source>
        <dbReference type="Proteomes" id="UP000612855"/>
    </source>
</evidence>